<keyword evidence="3" id="KW-1185">Reference proteome</keyword>
<feature type="compositionally biased region" description="Low complexity" evidence="1">
    <location>
        <begin position="1"/>
        <end position="15"/>
    </location>
</feature>
<dbReference type="Gramene" id="OE9A088356T1">
    <property type="protein sequence ID" value="OE9A088356C1"/>
    <property type="gene ID" value="OE9A088356"/>
</dbReference>
<evidence type="ECO:0000256" key="1">
    <source>
        <dbReference type="SAM" id="MobiDB-lite"/>
    </source>
</evidence>
<evidence type="ECO:0000313" key="2">
    <source>
        <dbReference type="EMBL" id="CAA2975895.1"/>
    </source>
</evidence>
<feature type="region of interest" description="Disordered" evidence="1">
    <location>
        <begin position="1"/>
        <end position="20"/>
    </location>
</feature>
<sequence length="76" mass="8637">MEQTKQQYNYQRQQLQPPPRRVRAVLNADSCGRGRACGRGRGRGWSKGGYASYQENGGYSNWSRGGKRGVDWGYHV</sequence>
<organism evidence="2 3">
    <name type="scientific">Olea europaea subsp. europaea</name>
    <dbReference type="NCBI Taxonomy" id="158383"/>
    <lineage>
        <taxon>Eukaryota</taxon>
        <taxon>Viridiplantae</taxon>
        <taxon>Streptophyta</taxon>
        <taxon>Embryophyta</taxon>
        <taxon>Tracheophyta</taxon>
        <taxon>Spermatophyta</taxon>
        <taxon>Magnoliopsida</taxon>
        <taxon>eudicotyledons</taxon>
        <taxon>Gunneridae</taxon>
        <taxon>Pentapetalae</taxon>
        <taxon>asterids</taxon>
        <taxon>lamiids</taxon>
        <taxon>Lamiales</taxon>
        <taxon>Oleaceae</taxon>
        <taxon>Oleeae</taxon>
        <taxon>Olea</taxon>
    </lineage>
</organism>
<protein>
    <submittedName>
        <fullName evidence="2">Uncharacterized protein</fullName>
    </submittedName>
</protein>
<accession>A0A8S0RBJ4</accession>
<evidence type="ECO:0000313" key="3">
    <source>
        <dbReference type="Proteomes" id="UP000594638"/>
    </source>
</evidence>
<dbReference type="AlphaFoldDB" id="A0A8S0RBJ4"/>
<name>A0A8S0RBJ4_OLEEU</name>
<dbReference type="EMBL" id="CACTIH010002321">
    <property type="protein sequence ID" value="CAA2975895.1"/>
    <property type="molecule type" value="Genomic_DNA"/>
</dbReference>
<proteinExistence type="predicted"/>
<comment type="caution">
    <text evidence="2">The sequence shown here is derived from an EMBL/GenBank/DDBJ whole genome shotgun (WGS) entry which is preliminary data.</text>
</comment>
<gene>
    <name evidence="2" type="ORF">OLEA9_A088356</name>
</gene>
<dbReference type="Proteomes" id="UP000594638">
    <property type="component" value="Unassembled WGS sequence"/>
</dbReference>
<reference evidence="2 3" key="1">
    <citation type="submission" date="2019-12" db="EMBL/GenBank/DDBJ databases">
        <authorList>
            <person name="Alioto T."/>
            <person name="Alioto T."/>
            <person name="Gomez Garrido J."/>
        </authorList>
    </citation>
    <scope>NUCLEOTIDE SEQUENCE [LARGE SCALE GENOMIC DNA]</scope>
</reference>
<dbReference type="Gramene" id="OE9A088356T2">
    <property type="protein sequence ID" value="OE9A088356C2"/>
    <property type="gene ID" value="OE9A088356"/>
</dbReference>